<dbReference type="InterPro" id="IPR039421">
    <property type="entry name" value="Type_1_exporter"/>
</dbReference>
<comment type="caution">
    <text evidence="14">The sequence shown here is derived from an EMBL/GenBank/DDBJ whole genome shotgun (WGS) entry which is preliminary data.</text>
</comment>
<keyword evidence="8 11" id="KW-1133">Transmembrane helix</keyword>
<dbReference type="Pfam" id="PF00005">
    <property type="entry name" value="ABC_tran"/>
    <property type="match status" value="1"/>
</dbReference>
<feature type="transmembrane region" description="Helical" evidence="11">
    <location>
        <begin position="240"/>
        <end position="267"/>
    </location>
</feature>
<dbReference type="InterPro" id="IPR027417">
    <property type="entry name" value="P-loop_NTPase"/>
</dbReference>
<comment type="subcellular location">
    <subcellularLocation>
        <location evidence="1">Cell inner membrane</location>
        <topology evidence="1">Multi-pass membrane protein</topology>
    </subcellularLocation>
</comment>
<dbReference type="GO" id="GO:0140359">
    <property type="term" value="F:ABC-type transporter activity"/>
    <property type="evidence" value="ECO:0007669"/>
    <property type="project" value="InterPro"/>
</dbReference>
<protein>
    <submittedName>
        <fullName evidence="14">ABC transporter ATP-binding protein</fullName>
    </submittedName>
</protein>
<accession>A0A7K0K478</accession>
<sequence length="593" mass="63759">MRAVDIIRESRRIDTDTNLGMKVTMWCGRIISGIAQGLGLLALIQLATGWSTGKSAGGLDTTGWLWVLLGVAVLGAVSIFFRDLSSYQSAFAVMRSAHRLIGDQLAKLPLGWFATGVVGKLSRLGASTVNELGNLTAHMTTSISVSVVTLLTLLTGFILWYPQLGLLFAICLVGYAVVMWALTFLNAATSAYKEPAAVELSNRIVEFASCQPVLRSCDRISYPQLDGAIAANRQRSLRALWLDVVANLLGGMAAQIICVLMIVLAAGQVLSGQLNPLEFIAVIGISLQLVQYLTAVADARVGLLETGPTMATIGEVLDSQPLPEPEKSLTLSQPQQVELRDVNFSYQDSRQILDRVSFSIPPRTMTALVGPSGSGKTTIARLICRFWDVDSGSVRVGGVDVRQLTTADLMSQISMVFQDVYLFNDTLAANVSLGNPQASAEEVKQAAELAGVSEIVNRLPDGWDTQVGEGGTALSGGERQRVSVARAILKKAPIVLFDEASSALDAENEANLIPAFNVLRQQATVLVIAHKLHTITQADQIVVLNEHGQISQIGSHKDLIGTAGVYRDFWENRNLAVGWKISPKLNKAVRPKS</sequence>
<evidence type="ECO:0000256" key="6">
    <source>
        <dbReference type="ARBA" id="ARBA00022741"/>
    </source>
</evidence>
<evidence type="ECO:0000256" key="3">
    <source>
        <dbReference type="ARBA" id="ARBA00022475"/>
    </source>
</evidence>
<evidence type="ECO:0000256" key="9">
    <source>
        <dbReference type="ARBA" id="ARBA00023136"/>
    </source>
</evidence>
<dbReference type="PROSITE" id="PS50929">
    <property type="entry name" value="ABC_TM1F"/>
    <property type="match status" value="1"/>
</dbReference>
<dbReference type="SUPFAM" id="SSF90123">
    <property type="entry name" value="ABC transporter transmembrane region"/>
    <property type="match status" value="1"/>
</dbReference>
<dbReference type="InterPro" id="IPR011527">
    <property type="entry name" value="ABC1_TM_dom"/>
</dbReference>
<proteinExistence type="inferred from homology"/>
<dbReference type="PROSITE" id="PS50893">
    <property type="entry name" value="ABC_TRANSPORTER_2"/>
    <property type="match status" value="1"/>
</dbReference>
<comment type="similarity">
    <text evidence="10">Belongs to the ABC transporter superfamily. Siderophore-Fe(3+) uptake transporter (SIUT) (TC 3.A.1.21) family.</text>
</comment>
<dbReference type="SUPFAM" id="SSF52540">
    <property type="entry name" value="P-loop containing nucleoside triphosphate hydrolases"/>
    <property type="match status" value="1"/>
</dbReference>
<dbReference type="Gene3D" id="3.40.50.300">
    <property type="entry name" value="P-loop containing nucleotide triphosphate hydrolases"/>
    <property type="match status" value="1"/>
</dbReference>
<evidence type="ECO:0000256" key="11">
    <source>
        <dbReference type="SAM" id="Phobius"/>
    </source>
</evidence>
<keyword evidence="2" id="KW-0813">Transport</keyword>
<dbReference type="InterPro" id="IPR036640">
    <property type="entry name" value="ABC1_TM_sf"/>
</dbReference>
<feature type="transmembrane region" description="Helical" evidence="11">
    <location>
        <begin position="30"/>
        <end position="51"/>
    </location>
</feature>
<dbReference type="Gene3D" id="1.20.1560.10">
    <property type="entry name" value="ABC transporter type 1, transmembrane domain"/>
    <property type="match status" value="1"/>
</dbReference>
<keyword evidence="3" id="KW-1003">Cell membrane</keyword>
<evidence type="ECO:0000256" key="5">
    <source>
        <dbReference type="ARBA" id="ARBA00022692"/>
    </source>
</evidence>
<keyword evidence="4" id="KW-0997">Cell inner membrane</keyword>
<gene>
    <name evidence="14" type="ORF">FYJ63_06375</name>
</gene>
<dbReference type="PROSITE" id="PS00211">
    <property type="entry name" value="ABC_TRANSPORTER_1"/>
    <property type="match status" value="1"/>
</dbReference>
<dbReference type="PANTHER" id="PTHR24221">
    <property type="entry name" value="ATP-BINDING CASSETTE SUB-FAMILY B"/>
    <property type="match status" value="1"/>
</dbReference>
<reference evidence="14 15" key="1">
    <citation type="submission" date="2019-08" db="EMBL/GenBank/DDBJ databases">
        <title>In-depth cultivation of the pig gut microbiome towards novel bacterial diversity and tailored functional studies.</title>
        <authorList>
            <person name="Wylensek D."/>
            <person name="Hitch T.C.A."/>
            <person name="Clavel T."/>
        </authorList>
    </citation>
    <scope>NUCLEOTIDE SEQUENCE [LARGE SCALE GENOMIC DNA]</scope>
    <source>
        <strain evidence="14 15">RF-GAM-744-WT-7</strain>
    </source>
</reference>
<dbReference type="GO" id="GO:0034040">
    <property type="term" value="F:ATPase-coupled lipid transmembrane transporter activity"/>
    <property type="evidence" value="ECO:0007669"/>
    <property type="project" value="TreeGrafter"/>
</dbReference>
<keyword evidence="6" id="KW-0547">Nucleotide-binding</keyword>
<dbReference type="GO" id="GO:0016887">
    <property type="term" value="F:ATP hydrolysis activity"/>
    <property type="evidence" value="ECO:0007669"/>
    <property type="project" value="InterPro"/>
</dbReference>
<feature type="domain" description="ABC transmembrane type-1" evidence="13">
    <location>
        <begin position="30"/>
        <end position="305"/>
    </location>
</feature>
<dbReference type="RefSeq" id="WP_154545056.1">
    <property type="nucleotide sequence ID" value="NZ_JAQYQY010000029.1"/>
</dbReference>
<name>A0A7K0K478_9ACTO</name>
<keyword evidence="9 11" id="KW-0472">Membrane</keyword>
<evidence type="ECO:0000256" key="4">
    <source>
        <dbReference type="ARBA" id="ARBA00022519"/>
    </source>
</evidence>
<dbReference type="EMBL" id="VUMY01000010">
    <property type="protein sequence ID" value="MST49860.1"/>
    <property type="molecule type" value="Genomic_DNA"/>
</dbReference>
<dbReference type="GO" id="GO:0005524">
    <property type="term" value="F:ATP binding"/>
    <property type="evidence" value="ECO:0007669"/>
    <property type="project" value="UniProtKB-KW"/>
</dbReference>
<dbReference type="InterPro" id="IPR003439">
    <property type="entry name" value="ABC_transporter-like_ATP-bd"/>
</dbReference>
<evidence type="ECO:0000256" key="8">
    <source>
        <dbReference type="ARBA" id="ARBA00022989"/>
    </source>
</evidence>
<keyword evidence="5 11" id="KW-0812">Transmembrane</keyword>
<dbReference type="PANTHER" id="PTHR24221:SF397">
    <property type="entry name" value="ABC TRANSPORTER, ATP-BINDING TRANSMEMBRANE PROTEIN"/>
    <property type="match status" value="1"/>
</dbReference>
<organism evidence="14 15">
    <name type="scientific">Mobiluncus porci</name>
    <dbReference type="NCBI Taxonomy" id="2652278"/>
    <lineage>
        <taxon>Bacteria</taxon>
        <taxon>Bacillati</taxon>
        <taxon>Actinomycetota</taxon>
        <taxon>Actinomycetes</taxon>
        <taxon>Actinomycetales</taxon>
        <taxon>Actinomycetaceae</taxon>
        <taxon>Mobiluncus</taxon>
    </lineage>
</organism>
<keyword evidence="15" id="KW-1185">Reference proteome</keyword>
<keyword evidence="7 14" id="KW-0067">ATP-binding</keyword>
<dbReference type="InterPro" id="IPR003593">
    <property type="entry name" value="AAA+_ATPase"/>
</dbReference>
<feature type="transmembrane region" description="Helical" evidence="11">
    <location>
        <begin position="143"/>
        <end position="161"/>
    </location>
</feature>
<dbReference type="GO" id="GO:0005886">
    <property type="term" value="C:plasma membrane"/>
    <property type="evidence" value="ECO:0007669"/>
    <property type="project" value="UniProtKB-SubCell"/>
</dbReference>
<evidence type="ECO:0000259" key="12">
    <source>
        <dbReference type="PROSITE" id="PS50893"/>
    </source>
</evidence>
<dbReference type="Proteomes" id="UP000442535">
    <property type="component" value="Unassembled WGS sequence"/>
</dbReference>
<dbReference type="FunFam" id="3.40.50.300:FF:000221">
    <property type="entry name" value="Multidrug ABC transporter ATP-binding protein"/>
    <property type="match status" value="1"/>
</dbReference>
<evidence type="ECO:0000256" key="1">
    <source>
        <dbReference type="ARBA" id="ARBA00004429"/>
    </source>
</evidence>
<evidence type="ECO:0000256" key="2">
    <source>
        <dbReference type="ARBA" id="ARBA00022448"/>
    </source>
</evidence>
<dbReference type="InterPro" id="IPR017871">
    <property type="entry name" value="ABC_transporter-like_CS"/>
</dbReference>
<feature type="transmembrane region" description="Helical" evidence="11">
    <location>
        <begin position="167"/>
        <end position="185"/>
    </location>
</feature>
<feature type="transmembrane region" description="Helical" evidence="11">
    <location>
        <begin position="63"/>
        <end position="81"/>
    </location>
</feature>
<dbReference type="AlphaFoldDB" id="A0A7K0K478"/>
<evidence type="ECO:0000256" key="10">
    <source>
        <dbReference type="ARBA" id="ARBA00023455"/>
    </source>
</evidence>
<evidence type="ECO:0000259" key="13">
    <source>
        <dbReference type="PROSITE" id="PS50929"/>
    </source>
</evidence>
<dbReference type="SMART" id="SM00382">
    <property type="entry name" value="AAA"/>
    <property type="match status" value="1"/>
</dbReference>
<evidence type="ECO:0000313" key="14">
    <source>
        <dbReference type="EMBL" id="MST49860.1"/>
    </source>
</evidence>
<evidence type="ECO:0000256" key="7">
    <source>
        <dbReference type="ARBA" id="ARBA00022840"/>
    </source>
</evidence>
<evidence type="ECO:0000313" key="15">
    <source>
        <dbReference type="Proteomes" id="UP000442535"/>
    </source>
</evidence>
<feature type="domain" description="ABC transporter" evidence="12">
    <location>
        <begin position="337"/>
        <end position="572"/>
    </location>
</feature>